<comment type="caution">
    <text evidence="4">The sequence shown here is derived from an EMBL/GenBank/DDBJ whole genome shotgun (WGS) entry which is preliminary data.</text>
</comment>
<dbReference type="EMBL" id="JAXIOK010000014">
    <property type="protein sequence ID" value="KAK4755960.1"/>
    <property type="molecule type" value="Genomic_DNA"/>
</dbReference>
<feature type="compositionally biased region" description="Acidic residues" evidence="3">
    <location>
        <begin position="38"/>
        <end position="51"/>
    </location>
</feature>
<protein>
    <submittedName>
        <fullName evidence="4">Uncharacterized protein</fullName>
    </submittedName>
</protein>
<name>A0AAN7Q365_9MYRT</name>
<accession>A0AAN7Q365</accession>
<dbReference type="PANTHER" id="PTHR33172">
    <property type="entry name" value="OS08G0516900 PROTEIN"/>
    <property type="match status" value="1"/>
</dbReference>
<feature type="region of interest" description="Disordered" evidence="3">
    <location>
        <begin position="146"/>
        <end position="188"/>
    </location>
</feature>
<organism evidence="4 5">
    <name type="scientific">Trapa incisa</name>
    <dbReference type="NCBI Taxonomy" id="236973"/>
    <lineage>
        <taxon>Eukaryota</taxon>
        <taxon>Viridiplantae</taxon>
        <taxon>Streptophyta</taxon>
        <taxon>Embryophyta</taxon>
        <taxon>Tracheophyta</taxon>
        <taxon>Spermatophyta</taxon>
        <taxon>Magnoliopsida</taxon>
        <taxon>eudicotyledons</taxon>
        <taxon>Gunneridae</taxon>
        <taxon>Pentapetalae</taxon>
        <taxon>rosids</taxon>
        <taxon>malvids</taxon>
        <taxon>Myrtales</taxon>
        <taxon>Lythraceae</taxon>
        <taxon>Trapa</taxon>
    </lineage>
</organism>
<evidence type="ECO:0000256" key="3">
    <source>
        <dbReference type="SAM" id="MobiDB-lite"/>
    </source>
</evidence>
<evidence type="ECO:0000256" key="2">
    <source>
        <dbReference type="ARBA" id="ARBA00023242"/>
    </source>
</evidence>
<dbReference type="GO" id="GO:0006950">
    <property type="term" value="P:response to stress"/>
    <property type="evidence" value="ECO:0007669"/>
    <property type="project" value="UniProtKB-ARBA"/>
</dbReference>
<sequence>MEVLVGPTMRIKQTRRGVSSGYREEEEYSSDSSIGVPDDNDEEEEEEEEDGVVPSVSVYGKLKKGSGSLGCLASLEDSLPVKRGLSLHISGKSKSFMNLAEASIGTAKDLEKREHPFNKKRRMLRWSKNCFSGYYKWSSPVSMPVLPLIEDEDNDAGDEEEEEEEEKEGDQGTDWTEQSSPGSKQRLNHGVLKSRSCFTLADLPEEDDDEEVDW</sequence>
<feature type="region of interest" description="Disordered" evidence="3">
    <location>
        <begin position="1"/>
        <end position="57"/>
    </location>
</feature>
<feature type="compositionally biased region" description="Acidic residues" evidence="3">
    <location>
        <begin position="149"/>
        <end position="168"/>
    </location>
</feature>
<evidence type="ECO:0000256" key="1">
    <source>
        <dbReference type="ARBA" id="ARBA00004123"/>
    </source>
</evidence>
<proteinExistence type="predicted"/>
<comment type="subcellular location">
    <subcellularLocation>
        <location evidence="1">Nucleus</location>
    </subcellularLocation>
</comment>
<feature type="compositionally biased region" description="Polar residues" evidence="3">
    <location>
        <begin position="175"/>
        <end position="185"/>
    </location>
</feature>
<reference evidence="4 5" key="1">
    <citation type="journal article" date="2023" name="Hortic Res">
        <title>Pangenome of water caltrop reveals structural variations and asymmetric subgenome divergence after allopolyploidization.</title>
        <authorList>
            <person name="Zhang X."/>
            <person name="Chen Y."/>
            <person name="Wang L."/>
            <person name="Yuan Y."/>
            <person name="Fang M."/>
            <person name="Shi L."/>
            <person name="Lu R."/>
            <person name="Comes H.P."/>
            <person name="Ma Y."/>
            <person name="Chen Y."/>
            <person name="Huang G."/>
            <person name="Zhou Y."/>
            <person name="Zheng Z."/>
            <person name="Qiu Y."/>
        </authorList>
    </citation>
    <scope>NUCLEOTIDE SEQUENCE [LARGE SCALE GENOMIC DNA]</scope>
    <source>
        <tissue evidence="4">Roots</tissue>
    </source>
</reference>
<evidence type="ECO:0000313" key="4">
    <source>
        <dbReference type="EMBL" id="KAK4755960.1"/>
    </source>
</evidence>
<keyword evidence="5" id="KW-1185">Reference proteome</keyword>
<dbReference type="InterPro" id="IPR051992">
    <property type="entry name" value="OxStress_Response_Reg"/>
</dbReference>
<dbReference type="AlphaFoldDB" id="A0AAN7Q365"/>
<keyword evidence="2" id="KW-0539">Nucleus</keyword>
<evidence type="ECO:0000313" key="5">
    <source>
        <dbReference type="Proteomes" id="UP001345219"/>
    </source>
</evidence>
<dbReference type="GO" id="GO:0005634">
    <property type="term" value="C:nucleus"/>
    <property type="evidence" value="ECO:0007669"/>
    <property type="project" value="UniProtKB-SubCell"/>
</dbReference>
<dbReference type="PANTHER" id="PTHR33172:SF91">
    <property type="entry name" value="PROTEIN OXIDATIVE STRESS 3 LIKE 5"/>
    <property type="match status" value="1"/>
</dbReference>
<dbReference type="Proteomes" id="UP001345219">
    <property type="component" value="Chromosome 8"/>
</dbReference>
<gene>
    <name evidence="4" type="ORF">SAY87_009717</name>
</gene>